<keyword evidence="3" id="KW-1185">Reference proteome</keyword>
<name>A0A9P4WJX9_9PLEO</name>
<comment type="caution">
    <text evidence="2">The sequence shown here is derived from an EMBL/GenBank/DDBJ whole genome shotgun (WGS) entry which is preliminary data.</text>
</comment>
<sequence length="441" mass="50117">MDGYRIAIGLMPKEKWPGSMSKAGELALFREPGEGRDIPPLFSGRMIDPNRVNVGLVKKWLEICTERHGDECKVPAYDKDTAVPDNKPRNLLVIDVQTLRLCPLPEESTSYVALSYCWPQGAESRFQTTKAVYKELIQPNGLQSRLGDLTPVVRDAISFVREIGQQFLWVDALCIIQDDLEYKMDQIKQMDLVYGAALMTIMCAEPVSWSQDGKARELQPVEELYPEGGLPGYLGEAEWFIDNRKSAWRLEIPVMNETTKEKWGDRSSKIGAGPIPSTLEMRLQPRNMLKLEDSVWDWSNHLAAWTTQAQFRITGDSYDLGAYGGINFDECENFIIFDFEGHEVGSIVLRWETMMHLLNEGEIHDFILLSRSFEVGAQVTRKLKFFDENMYPPRDWCYLSVMLIGEGLMRGTGSAARFGVGVIHEDAWVAAKPRKNFISLQ</sequence>
<proteinExistence type="predicted"/>
<dbReference type="Pfam" id="PF06985">
    <property type="entry name" value="HET"/>
    <property type="match status" value="1"/>
</dbReference>
<dbReference type="Proteomes" id="UP000758155">
    <property type="component" value="Unassembled WGS sequence"/>
</dbReference>
<dbReference type="PANTHER" id="PTHR33112:SF12">
    <property type="entry name" value="HETEROKARYON INCOMPATIBILITY DOMAIN-CONTAINING PROTEIN"/>
    <property type="match status" value="1"/>
</dbReference>
<dbReference type="OrthoDB" id="2958217at2759"/>
<dbReference type="EMBL" id="SWKV01000067">
    <property type="protein sequence ID" value="KAF3034467.1"/>
    <property type="molecule type" value="Genomic_DNA"/>
</dbReference>
<organism evidence="2 3">
    <name type="scientific">Didymella heteroderae</name>
    <dbReference type="NCBI Taxonomy" id="1769908"/>
    <lineage>
        <taxon>Eukaryota</taxon>
        <taxon>Fungi</taxon>
        <taxon>Dikarya</taxon>
        <taxon>Ascomycota</taxon>
        <taxon>Pezizomycotina</taxon>
        <taxon>Dothideomycetes</taxon>
        <taxon>Pleosporomycetidae</taxon>
        <taxon>Pleosporales</taxon>
        <taxon>Pleosporineae</taxon>
        <taxon>Didymellaceae</taxon>
        <taxon>Didymella</taxon>
    </lineage>
</organism>
<gene>
    <name evidence="2" type="ORF">E8E12_000513</name>
</gene>
<dbReference type="PANTHER" id="PTHR33112">
    <property type="entry name" value="DOMAIN PROTEIN, PUTATIVE-RELATED"/>
    <property type="match status" value="1"/>
</dbReference>
<evidence type="ECO:0000259" key="1">
    <source>
        <dbReference type="Pfam" id="PF06985"/>
    </source>
</evidence>
<protein>
    <recommendedName>
        <fullName evidence="1">Heterokaryon incompatibility domain-containing protein</fullName>
    </recommendedName>
</protein>
<evidence type="ECO:0000313" key="2">
    <source>
        <dbReference type="EMBL" id="KAF3034467.1"/>
    </source>
</evidence>
<feature type="domain" description="Heterokaryon incompatibility" evidence="1">
    <location>
        <begin position="111"/>
        <end position="217"/>
    </location>
</feature>
<dbReference type="AlphaFoldDB" id="A0A9P4WJX9"/>
<reference evidence="2" key="1">
    <citation type="submission" date="2019-04" db="EMBL/GenBank/DDBJ databases">
        <title>Sequencing of skin fungus with MAO and IRED activity.</title>
        <authorList>
            <person name="Marsaioli A.J."/>
            <person name="Bonatto J.M.C."/>
            <person name="Reis Junior O."/>
        </authorList>
    </citation>
    <scope>NUCLEOTIDE SEQUENCE</scope>
    <source>
        <strain evidence="2">28M1</strain>
    </source>
</reference>
<dbReference type="InterPro" id="IPR010730">
    <property type="entry name" value="HET"/>
</dbReference>
<accession>A0A9P4WJX9</accession>
<evidence type="ECO:0000313" key="3">
    <source>
        <dbReference type="Proteomes" id="UP000758155"/>
    </source>
</evidence>